<reference evidence="2" key="1">
    <citation type="submission" date="2019-03" db="EMBL/GenBank/DDBJ databases">
        <title>Long read genome sequence of the mycoparasitic Pythium oligandrum ATCC 38472 isolated from sugarbeet rhizosphere.</title>
        <authorList>
            <person name="Gaulin E."/>
        </authorList>
    </citation>
    <scope>NUCLEOTIDE SEQUENCE</scope>
    <source>
        <strain evidence="2">ATCC 38472_TT</strain>
    </source>
</reference>
<proteinExistence type="predicted"/>
<keyword evidence="1" id="KW-0472">Membrane</keyword>
<protein>
    <submittedName>
        <fullName evidence="2">Uncharacterized protein</fullName>
    </submittedName>
</protein>
<keyword evidence="1" id="KW-1133">Transmembrane helix</keyword>
<sequence>MGFLWRLAICADPTLKKDVFRQVFVLLGQAVMTYAYAIYFFVFTQLPPIGQNAFTLMLPLLKLALKNYFSFMLRQLDDLKPAFVVLNVDVFSALYVASILQASQSRVNTTIVLAVDVVQMAIAVDDLCVVMSEIQSLVRLDKFNGSVLDLCIMASRLTGARKELDRRTSSSRTMSNASKHNRTPAGIYLGTMLHLANRAFYPQLAALDVDELILSIKAVMLNAGLEFISFIFICWLIKRRLQLRSYHLLGFALEAQQELVHSSLIVWLLYVIQQSLAHSGMLHISNVTQLLPTMHLA</sequence>
<name>A0A8K1C6Y0_PYTOL</name>
<accession>A0A8K1C6Y0</accession>
<dbReference type="Proteomes" id="UP000794436">
    <property type="component" value="Unassembled WGS sequence"/>
</dbReference>
<keyword evidence="1" id="KW-0812">Transmembrane</keyword>
<dbReference type="AlphaFoldDB" id="A0A8K1C6Y0"/>
<gene>
    <name evidence="2" type="ORF">Poli38472_003476</name>
</gene>
<feature type="transmembrane region" description="Helical" evidence="1">
    <location>
        <begin position="212"/>
        <end position="237"/>
    </location>
</feature>
<comment type="caution">
    <text evidence="2">The sequence shown here is derived from an EMBL/GenBank/DDBJ whole genome shotgun (WGS) entry which is preliminary data.</text>
</comment>
<evidence type="ECO:0000313" key="3">
    <source>
        <dbReference type="Proteomes" id="UP000794436"/>
    </source>
</evidence>
<keyword evidence="3" id="KW-1185">Reference proteome</keyword>
<dbReference type="EMBL" id="SPLM01000144">
    <property type="protein sequence ID" value="TMW57551.1"/>
    <property type="molecule type" value="Genomic_DNA"/>
</dbReference>
<evidence type="ECO:0000256" key="1">
    <source>
        <dbReference type="SAM" id="Phobius"/>
    </source>
</evidence>
<feature type="transmembrane region" description="Helical" evidence="1">
    <location>
        <begin position="23"/>
        <end position="43"/>
    </location>
</feature>
<evidence type="ECO:0000313" key="2">
    <source>
        <dbReference type="EMBL" id="TMW57551.1"/>
    </source>
</evidence>
<organism evidence="2 3">
    <name type="scientific">Pythium oligandrum</name>
    <name type="common">Mycoparasitic fungus</name>
    <dbReference type="NCBI Taxonomy" id="41045"/>
    <lineage>
        <taxon>Eukaryota</taxon>
        <taxon>Sar</taxon>
        <taxon>Stramenopiles</taxon>
        <taxon>Oomycota</taxon>
        <taxon>Peronosporomycetes</taxon>
        <taxon>Pythiales</taxon>
        <taxon>Pythiaceae</taxon>
        <taxon>Pythium</taxon>
    </lineage>
</organism>